<keyword evidence="3" id="KW-1185">Reference proteome</keyword>
<feature type="chain" id="PRO_5045924790" evidence="1">
    <location>
        <begin position="21"/>
        <end position="164"/>
    </location>
</feature>
<dbReference type="Proteomes" id="UP001267426">
    <property type="component" value="Unassembled WGS sequence"/>
</dbReference>
<feature type="signal peptide" evidence="1">
    <location>
        <begin position="1"/>
        <end position="20"/>
    </location>
</feature>
<dbReference type="EMBL" id="JAVRHT010000001">
    <property type="protein sequence ID" value="MDT0630350.1"/>
    <property type="molecule type" value="Genomic_DNA"/>
</dbReference>
<dbReference type="Pfam" id="PF16267">
    <property type="entry name" value="DUF4920"/>
    <property type="match status" value="1"/>
</dbReference>
<dbReference type="InterPro" id="IPR032577">
    <property type="entry name" value="DUF4920"/>
</dbReference>
<dbReference type="RefSeq" id="WP_311661391.1">
    <property type="nucleotide sequence ID" value="NZ_JAVRHT010000001.1"/>
</dbReference>
<protein>
    <submittedName>
        <fullName evidence="2">DUF4920 domain-containing protein</fullName>
    </submittedName>
</protein>
<proteinExistence type="predicted"/>
<evidence type="ECO:0000313" key="3">
    <source>
        <dbReference type="Proteomes" id="UP001267426"/>
    </source>
</evidence>
<sequence length="164" mass="16812">MRRLLLLPALWLAACADAPAPPAEGGAADVVLVGAAVPGGAALSAGDLIVQADALDGQDVVVEGEPREVCQKMGCWLTLAGADGQTVRVVVPKDEAGAYVFTFPTDASGDRYRIAGRLAVETASVEEQRHYAEDGGADAEALAAITEPERSLVLTATGAERLDA</sequence>
<name>A0ABU3BM91_9BACT</name>
<evidence type="ECO:0000256" key="1">
    <source>
        <dbReference type="SAM" id="SignalP"/>
    </source>
</evidence>
<comment type="caution">
    <text evidence="2">The sequence shown here is derived from an EMBL/GenBank/DDBJ whole genome shotgun (WGS) entry which is preliminary data.</text>
</comment>
<accession>A0ABU3BM91</accession>
<organism evidence="2 3">
    <name type="scientific">Rubrivirga litoralis</name>
    <dbReference type="NCBI Taxonomy" id="3075598"/>
    <lineage>
        <taxon>Bacteria</taxon>
        <taxon>Pseudomonadati</taxon>
        <taxon>Rhodothermota</taxon>
        <taxon>Rhodothermia</taxon>
        <taxon>Rhodothermales</taxon>
        <taxon>Rubricoccaceae</taxon>
        <taxon>Rubrivirga</taxon>
    </lineage>
</organism>
<reference evidence="2 3" key="1">
    <citation type="submission" date="2023-09" db="EMBL/GenBank/DDBJ databases">
        <authorList>
            <person name="Rey-Velasco X."/>
        </authorList>
    </citation>
    <scope>NUCLEOTIDE SEQUENCE [LARGE SCALE GENOMIC DNA]</scope>
    <source>
        <strain evidence="2 3">F394</strain>
    </source>
</reference>
<keyword evidence="1" id="KW-0732">Signal</keyword>
<evidence type="ECO:0000313" key="2">
    <source>
        <dbReference type="EMBL" id="MDT0630350.1"/>
    </source>
</evidence>
<gene>
    <name evidence="2" type="ORF">RM540_01200</name>
</gene>
<dbReference type="PROSITE" id="PS51257">
    <property type="entry name" value="PROKAR_LIPOPROTEIN"/>
    <property type="match status" value="1"/>
</dbReference>